<keyword evidence="3" id="KW-1185">Reference proteome</keyword>
<evidence type="ECO:0000259" key="1">
    <source>
        <dbReference type="Pfam" id="PF06985"/>
    </source>
</evidence>
<proteinExistence type="predicted"/>
<dbReference type="Pfam" id="PF26639">
    <property type="entry name" value="Het-6_barrel"/>
    <property type="match status" value="1"/>
</dbReference>
<comment type="caution">
    <text evidence="2">The sequence shown here is derived from an EMBL/GenBank/DDBJ whole genome shotgun (WGS) entry which is preliminary data.</text>
</comment>
<dbReference type="EMBL" id="JAUKUD010000005">
    <property type="protein sequence ID" value="KAK0742918.1"/>
    <property type="molecule type" value="Genomic_DNA"/>
</dbReference>
<organism evidence="2 3">
    <name type="scientific">Schizothecium vesticola</name>
    <dbReference type="NCBI Taxonomy" id="314040"/>
    <lineage>
        <taxon>Eukaryota</taxon>
        <taxon>Fungi</taxon>
        <taxon>Dikarya</taxon>
        <taxon>Ascomycota</taxon>
        <taxon>Pezizomycotina</taxon>
        <taxon>Sordariomycetes</taxon>
        <taxon>Sordariomycetidae</taxon>
        <taxon>Sordariales</taxon>
        <taxon>Schizotheciaceae</taxon>
        <taxon>Schizothecium</taxon>
    </lineage>
</organism>
<name>A0AA40K1W6_9PEZI</name>
<gene>
    <name evidence="2" type="ORF">B0T18DRAFT_414051</name>
</gene>
<evidence type="ECO:0000313" key="2">
    <source>
        <dbReference type="EMBL" id="KAK0742918.1"/>
    </source>
</evidence>
<dbReference type="InterPro" id="IPR010730">
    <property type="entry name" value="HET"/>
</dbReference>
<protein>
    <submittedName>
        <fullName evidence="2">Heterokaryon incompatibility protein-domain-containing protein</fullName>
    </submittedName>
</protein>
<evidence type="ECO:0000313" key="3">
    <source>
        <dbReference type="Proteomes" id="UP001172155"/>
    </source>
</evidence>
<sequence>MEAPYTYTPIGDPNCGIRLLSVTSVANGSVSISLREVPSLTSEHYNCLSYTWGAQHPENEVACDGRPLAIRQNIYNALVHLHKLVPDKLSAIWIDAVCIDQRNDAEKPPQLARMHEIYAGADAVLVWLGGAPADPAAIPRFEDVVRRIEASFPGADGSAFWDCMLQLNDGASADAANLPLVHEIDAEGWLAVHDLMHRKYFRRQWIWQEVIASRDDPVVFCGDSLVSWEGLRKASHAFTIFGSTRLIGEGRMPQADLGGMRTVNLPYQLAWYRDQYRQSGQSWMRSRFGKLVLQGNRNSYTCWDERDRLYAMTGICGFDRLASWDYGRPFEELYLHFWCDCLSRTNEVNLLTFVEGVSARASRPRMSKDPEGGIYEAKIPSWVPDLRASLEPDSLWAYFEHCDNFNISKGLVERSARPDGEPGHGMRVDEENGRLMLSGYLLDIIQSSAQSAFEILDMVKHILSNPNGEEHSHQGAVEALWKSMALLTSRNVDQEFPVSDVMALAARRWLLQLSSGAASLRSDVQRLDANSIVFPSKGQNLPRSGTHEEAALTWGMRGMKLFHTKDNWVGKGPESLQARDELWIIPGAVVPFVLRPVLNGERVFVGQAYIHGIMSGEACEILKGREPVEVVLV</sequence>
<dbReference type="Proteomes" id="UP001172155">
    <property type="component" value="Unassembled WGS sequence"/>
</dbReference>
<dbReference type="AlphaFoldDB" id="A0AA40K1W6"/>
<dbReference type="Pfam" id="PF06985">
    <property type="entry name" value="HET"/>
    <property type="match status" value="1"/>
</dbReference>
<dbReference type="PANTHER" id="PTHR24148:SF73">
    <property type="entry name" value="HET DOMAIN PROTEIN (AFU_ORTHOLOGUE AFUA_8G01020)"/>
    <property type="match status" value="1"/>
</dbReference>
<feature type="domain" description="Heterokaryon incompatibility" evidence="1">
    <location>
        <begin position="45"/>
        <end position="209"/>
    </location>
</feature>
<dbReference type="InterPro" id="IPR052895">
    <property type="entry name" value="HetReg/Transcr_Mod"/>
</dbReference>
<reference evidence="2" key="1">
    <citation type="submission" date="2023-06" db="EMBL/GenBank/DDBJ databases">
        <title>Genome-scale phylogeny and comparative genomics of the fungal order Sordariales.</title>
        <authorList>
            <consortium name="Lawrence Berkeley National Laboratory"/>
            <person name="Hensen N."/>
            <person name="Bonometti L."/>
            <person name="Westerberg I."/>
            <person name="Brannstrom I.O."/>
            <person name="Guillou S."/>
            <person name="Cros-Aarteil S."/>
            <person name="Calhoun S."/>
            <person name="Haridas S."/>
            <person name="Kuo A."/>
            <person name="Mondo S."/>
            <person name="Pangilinan J."/>
            <person name="Riley R."/>
            <person name="LaButti K."/>
            <person name="Andreopoulos B."/>
            <person name="Lipzen A."/>
            <person name="Chen C."/>
            <person name="Yanf M."/>
            <person name="Daum C."/>
            <person name="Ng V."/>
            <person name="Clum A."/>
            <person name="Steindorff A."/>
            <person name="Ohm R."/>
            <person name="Martin F."/>
            <person name="Silar P."/>
            <person name="Natvig D."/>
            <person name="Lalanne C."/>
            <person name="Gautier V."/>
            <person name="Ament-velasquez S.L."/>
            <person name="Kruys A."/>
            <person name="Hutchinson M.I."/>
            <person name="Powell A.J."/>
            <person name="Barry K."/>
            <person name="Miller A.N."/>
            <person name="Grigoriev I.V."/>
            <person name="Debuchy R."/>
            <person name="Gladieux P."/>
            <person name="Thoren M.H."/>
            <person name="Johannesson H."/>
        </authorList>
    </citation>
    <scope>NUCLEOTIDE SEQUENCE</scope>
    <source>
        <strain evidence="2">SMH3187-1</strain>
    </source>
</reference>
<accession>A0AA40K1W6</accession>
<dbReference type="PANTHER" id="PTHR24148">
    <property type="entry name" value="ANKYRIN REPEAT DOMAIN-CONTAINING PROTEIN 39 HOMOLOG-RELATED"/>
    <property type="match status" value="1"/>
</dbReference>